<proteinExistence type="predicted"/>
<keyword evidence="2" id="KW-1185">Reference proteome</keyword>
<dbReference type="PANTHER" id="PTHR45588">
    <property type="entry name" value="TPR DOMAIN-CONTAINING PROTEIN"/>
    <property type="match status" value="1"/>
</dbReference>
<comment type="caution">
    <text evidence="1">The sequence shown here is derived from an EMBL/GenBank/DDBJ whole genome shotgun (WGS) entry which is preliminary data.</text>
</comment>
<name>A0A4Z1JMR9_9HELO</name>
<organism evidence="1 2">
    <name type="scientific">Botrytis elliptica</name>
    <dbReference type="NCBI Taxonomy" id="278938"/>
    <lineage>
        <taxon>Eukaryota</taxon>
        <taxon>Fungi</taxon>
        <taxon>Dikarya</taxon>
        <taxon>Ascomycota</taxon>
        <taxon>Pezizomycotina</taxon>
        <taxon>Leotiomycetes</taxon>
        <taxon>Helotiales</taxon>
        <taxon>Sclerotiniaceae</taxon>
        <taxon>Botrytis</taxon>
    </lineage>
</organism>
<protein>
    <recommendedName>
        <fullName evidence="3">TPR domain protein</fullName>
    </recommendedName>
</protein>
<reference evidence="1 2" key="1">
    <citation type="submission" date="2017-12" db="EMBL/GenBank/DDBJ databases">
        <title>Comparative genomics of Botrytis spp.</title>
        <authorList>
            <person name="Valero-Jimenez C.A."/>
            <person name="Tapia P."/>
            <person name="Veloso J."/>
            <person name="Silva-Moreno E."/>
            <person name="Staats M."/>
            <person name="Valdes J.H."/>
            <person name="Van Kan J.A.L."/>
        </authorList>
    </citation>
    <scope>NUCLEOTIDE SEQUENCE [LARGE SCALE GENOMIC DNA]</scope>
    <source>
        <strain evidence="1 2">Be9601</strain>
    </source>
</reference>
<dbReference type="AlphaFoldDB" id="A0A4Z1JMR9"/>
<gene>
    <name evidence="1" type="ORF">BELL_0415g00060</name>
</gene>
<dbReference type="InterPro" id="IPR011990">
    <property type="entry name" value="TPR-like_helical_dom_sf"/>
</dbReference>
<dbReference type="STRING" id="278938.A0A4Z1JMR9"/>
<dbReference type="InterPro" id="IPR019734">
    <property type="entry name" value="TPR_rpt"/>
</dbReference>
<dbReference type="SUPFAM" id="SSF48452">
    <property type="entry name" value="TPR-like"/>
    <property type="match status" value="2"/>
</dbReference>
<dbReference type="SMART" id="SM00028">
    <property type="entry name" value="TPR"/>
    <property type="match status" value="3"/>
</dbReference>
<sequence length="627" mass="70284">MTSESQQGGAIPSITEYYNLGSFKLNISTKSKDAQVWFNRGLTWAYAFNHEESAICFEQAIAHDHSCAIAYWGLAYALGPNYNKPWETFDESDLKTTVQRTYKASRDAKANAAGATTLEQALIDAIQFRYPYDYLVKDYSAQNRAYADAMESVYEQHPDSLDVATLYADAMMNLSPWQLWDLHTGNPSPGARTLKIKSVLERALDQDGANRHPGLLHMYIHCIEMSPNPELGLNAADYLCDLIPDAGHLRHMPSHLDILIGDYRRAIACNYNASIANEKFLSRSGPNNFYTIYRLHDYHSLIYAAMFAGKSKIALETVAKMEASCPEALLRVPSPPMADWLETFMSVRVHVLVRFGMWEDIIQMELPTDRQLYCVTTAMLHYAKGVAYAATSNVQEAEKERSLFKSAVEQVPATRSAYPNNCADILAVGAAMLDGEIQYRRGSYEEAFASLRKSIELSDGLTYSEPWGWMQPPRHAYAALMLEQGHVEEAAKVYSADLGLDGILPRAHQHPNNVWALQGYHECLTRLGRKTEARLIEPQLKIALAIADVPVKSSCFCRLDTSCSPVRAQGTWFALMSGKRTSSFCFRFKSETAHVNPEQAVIDTKKEVTKAVTLFLFSFNTVKAESE</sequence>
<evidence type="ECO:0000313" key="2">
    <source>
        <dbReference type="Proteomes" id="UP000297229"/>
    </source>
</evidence>
<dbReference type="PANTHER" id="PTHR45588:SF1">
    <property type="entry name" value="WW DOMAIN-CONTAINING PROTEIN"/>
    <property type="match status" value="1"/>
</dbReference>
<evidence type="ECO:0008006" key="3">
    <source>
        <dbReference type="Google" id="ProtNLM"/>
    </source>
</evidence>
<dbReference type="Proteomes" id="UP000297229">
    <property type="component" value="Unassembled WGS sequence"/>
</dbReference>
<accession>A0A4Z1JMR9</accession>
<dbReference type="EMBL" id="PQXM01000413">
    <property type="protein sequence ID" value="TGO72820.1"/>
    <property type="molecule type" value="Genomic_DNA"/>
</dbReference>
<dbReference type="Gene3D" id="1.25.40.10">
    <property type="entry name" value="Tetratricopeptide repeat domain"/>
    <property type="match status" value="1"/>
</dbReference>
<evidence type="ECO:0000313" key="1">
    <source>
        <dbReference type="EMBL" id="TGO72820.1"/>
    </source>
</evidence>